<dbReference type="Proteomes" id="UP001341281">
    <property type="component" value="Chromosome 05"/>
</dbReference>
<keyword evidence="5" id="KW-1185">Reference proteome</keyword>
<dbReference type="EMBL" id="CP144749">
    <property type="protein sequence ID" value="WVZ77250.1"/>
    <property type="molecule type" value="Genomic_DNA"/>
</dbReference>
<name>A0AAQ3TPH9_PASNO</name>
<feature type="domain" description="Myb/SANT-like" evidence="3">
    <location>
        <begin position="25"/>
        <end position="118"/>
    </location>
</feature>
<evidence type="ECO:0000259" key="3">
    <source>
        <dbReference type="Pfam" id="PF12776"/>
    </source>
</evidence>
<organism evidence="4 5">
    <name type="scientific">Paspalum notatum var. saurae</name>
    <dbReference type="NCBI Taxonomy" id="547442"/>
    <lineage>
        <taxon>Eukaryota</taxon>
        <taxon>Viridiplantae</taxon>
        <taxon>Streptophyta</taxon>
        <taxon>Embryophyta</taxon>
        <taxon>Tracheophyta</taxon>
        <taxon>Spermatophyta</taxon>
        <taxon>Magnoliopsida</taxon>
        <taxon>Liliopsida</taxon>
        <taxon>Poales</taxon>
        <taxon>Poaceae</taxon>
        <taxon>PACMAD clade</taxon>
        <taxon>Panicoideae</taxon>
        <taxon>Andropogonodae</taxon>
        <taxon>Paspaleae</taxon>
        <taxon>Paspalinae</taxon>
        <taxon>Paspalum</taxon>
    </lineage>
</organism>
<dbReference type="InterPro" id="IPR024752">
    <property type="entry name" value="Myb/SANT-like_dom"/>
</dbReference>
<accession>A0AAQ3TPH9</accession>
<evidence type="ECO:0000256" key="2">
    <source>
        <dbReference type="SAM" id="MobiDB-lite"/>
    </source>
</evidence>
<evidence type="ECO:0000313" key="4">
    <source>
        <dbReference type="EMBL" id="WVZ77250.1"/>
    </source>
</evidence>
<feature type="coiled-coil region" evidence="1">
    <location>
        <begin position="272"/>
        <end position="299"/>
    </location>
</feature>
<protein>
    <recommendedName>
        <fullName evidence="3">Myb/SANT-like domain-containing protein</fullName>
    </recommendedName>
</protein>
<sequence length="367" mass="42398">MMPKESVRGGAKKGENGKTEMRAAWNEPRTWFLVTILKEYNSAKYRAQNGWTKEAWNSMTQRVNAQFVGANFVVSQVKDREQRLKKEYNAVKSICSKSGFGWDKDILMATTTDGVWDELPENLRKWKKKLFPYYDGLHEIYNGKIAEGKHCRRSSETANKNENKNLEEDYGDMSTPSPTIPVTQSFVELVQGGIDLSTEDGFDLEINGSQYREMVEEETDRQAQEYSHSQADLTNMQEKQKRKVGVADCASIEIPVRQKREKKKSKRYDNAMDELITLRKEELEAYKELTEKKLQLKRTQMQQSDPCNDDLYSMAKCMDKLKGQCLPQLDYLKAINFLKGDREAREIFMCCHEESLAEAYINGCISN</sequence>
<gene>
    <name evidence="4" type="ORF">U9M48_025137</name>
</gene>
<feature type="region of interest" description="Disordered" evidence="2">
    <location>
        <begin position="1"/>
        <end position="20"/>
    </location>
</feature>
<dbReference type="Pfam" id="PF12776">
    <property type="entry name" value="Myb_DNA-bind_3"/>
    <property type="match status" value="1"/>
</dbReference>
<dbReference type="AlphaFoldDB" id="A0AAQ3TPH9"/>
<keyword evidence="1" id="KW-0175">Coiled coil</keyword>
<reference evidence="4 5" key="1">
    <citation type="submission" date="2024-02" db="EMBL/GenBank/DDBJ databases">
        <title>High-quality chromosome-scale genome assembly of Pensacola bahiagrass (Paspalum notatum Flugge var. saurae).</title>
        <authorList>
            <person name="Vega J.M."/>
            <person name="Podio M."/>
            <person name="Orjuela J."/>
            <person name="Siena L.A."/>
            <person name="Pessino S.C."/>
            <person name="Combes M.C."/>
            <person name="Mariac C."/>
            <person name="Albertini E."/>
            <person name="Pupilli F."/>
            <person name="Ortiz J.P.A."/>
            <person name="Leblanc O."/>
        </authorList>
    </citation>
    <scope>NUCLEOTIDE SEQUENCE [LARGE SCALE GENOMIC DNA]</scope>
    <source>
        <strain evidence="4">R1</strain>
        <tissue evidence="4">Leaf</tissue>
    </source>
</reference>
<feature type="compositionally biased region" description="Basic and acidic residues" evidence="2">
    <location>
        <begin position="150"/>
        <end position="167"/>
    </location>
</feature>
<dbReference type="PANTHER" id="PTHR47072">
    <property type="match status" value="1"/>
</dbReference>
<evidence type="ECO:0000313" key="5">
    <source>
        <dbReference type="Proteomes" id="UP001341281"/>
    </source>
</evidence>
<dbReference type="PANTHER" id="PTHR47072:SF5">
    <property type="entry name" value="MYB_SANT-LIKE DOMAIN-CONTAINING PROTEIN"/>
    <property type="match status" value="1"/>
</dbReference>
<feature type="region of interest" description="Disordered" evidence="2">
    <location>
        <begin position="150"/>
        <end position="177"/>
    </location>
</feature>
<proteinExistence type="predicted"/>
<evidence type="ECO:0000256" key="1">
    <source>
        <dbReference type="SAM" id="Coils"/>
    </source>
</evidence>